<evidence type="ECO:0000256" key="14">
    <source>
        <dbReference type="SAM" id="Phobius"/>
    </source>
</evidence>
<keyword evidence="6 14" id="KW-0812">Transmembrane</keyword>
<evidence type="ECO:0000256" key="11">
    <source>
        <dbReference type="ARBA" id="ARBA00030211"/>
    </source>
</evidence>
<keyword evidence="5" id="KW-1003">Cell membrane</keyword>
<dbReference type="InterPro" id="IPR050968">
    <property type="entry name" value="Cytochrome_c_oxidase_bac_sub4"/>
</dbReference>
<name>A0ABU0HPD3_9HYPH</name>
<comment type="caution">
    <text evidence="15">The sequence shown here is derived from an EMBL/GenBank/DDBJ whole genome shotgun (WGS) entry which is preliminary data.</text>
</comment>
<accession>A0ABU0HPD3</accession>
<dbReference type="PANTHER" id="PTHR36835:SF1">
    <property type="entry name" value="CYTOCHROME BO(3) UBIQUINOL OXIDASE SUBUNIT 4"/>
    <property type="match status" value="1"/>
</dbReference>
<gene>
    <name evidence="15" type="ORF">QO016_003218</name>
</gene>
<evidence type="ECO:0000256" key="13">
    <source>
        <dbReference type="ARBA" id="ARBA00032185"/>
    </source>
</evidence>
<evidence type="ECO:0000256" key="9">
    <source>
        <dbReference type="ARBA" id="ARBA00025694"/>
    </source>
</evidence>
<keyword evidence="8 14" id="KW-0472">Membrane</keyword>
<dbReference type="Proteomes" id="UP001236369">
    <property type="component" value="Unassembled WGS sequence"/>
</dbReference>
<comment type="subunit">
    <text evidence="3">Heterooctamer of two A chains, two B chains, two C chains and two D chains.</text>
</comment>
<dbReference type="Pfam" id="PF03626">
    <property type="entry name" value="COX4_pro"/>
    <property type="match status" value="1"/>
</dbReference>
<feature type="transmembrane region" description="Helical" evidence="14">
    <location>
        <begin position="60"/>
        <end position="85"/>
    </location>
</feature>
<comment type="similarity">
    <text evidence="2">Belongs to the cytochrome c oxidase bacterial subunit 4 family.</text>
</comment>
<evidence type="ECO:0000313" key="15">
    <source>
        <dbReference type="EMBL" id="MDQ0443713.1"/>
    </source>
</evidence>
<dbReference type="EMBL" id="JAUSVV010000007">
    <property type="protein sequence ID" value="MDQ0443713.1"/>
    <property type="molecule type" value="Genomic_DNA"/>
</dbReference>
<feature type="transmembrane region" description="Helical" evidence="14">
    <location>
        <begin position="91"/>
        <end position="113"/>
    </location>
</feature>
<comment type="subcellular location">
    <subcellularLocation>
        <location evidence="1">Cell membrane</location>
        <topology evidence="1">Multi-pass membrane protein</topology>
    </subcellularLocation>
</comment>
<evidence type="ECO:0000256" key="3">
    <source>
        <dbReference type="ARBA" id="ARBA00011700"/>
    </source>
</evidence>
<protein>
    <recommendedName>
        <fullName evidence="4">Cytochrome bo(3) ubiquinol oxidase subunit 4</fullName>
    </recommendedName>
    <alternativeName>
        <fullName evidence="13">Cytochrome o ubiquinol oxidase subunit 4</fullName>
    </alternativeName>
    <alternativeName>
        <fullName evidence="10">Oxidase bo(3) subunit 4</fullName>
    </alternativeName>
    <alternativeName>
        <fullName evidence="11">Ubiquinol oxidase polypeptide IV</fullName>
    </alternativeName>
    <alternativeName>
        <fullName evidence="12">Ubiquinol oxidase subunit 4</fullName>
    </alternativeName>
</protein>
<evidence type="ECO:0000256" key="5">
    <source>
        <dbReference type="ARBA" id="ARBA00022475"/>
    </source>
</evidence>
<reference evidence="15 16" key="1">
    <citation type="submission" date="2023-07" db="EMBL/GenBank/DDBJ databases">
        <title>Genomic Encyclopedia of Type Strains, Phase IV (KMG-IV): sequencing the most valuable type-strain genomes for metagenomic binning, comparative biology and taxonomic classification.</title>
        <authorList>
            <person name="Goeker M."/>
        </authorList>
    </citation>
    <scope>NUCLEOTIDE SEQUENCE [LARGE SCALE GENOMIC DNA]</scope>
    <source>
        <strain evidence="15 16">DSM 19562</strain>
    </source>
</reference>
<keyword evidence="7 14" id="KW-1133">Transmembrane helix</keyword>
<feature type="transmembrane region" description="Helical" evidence="14">
    <location>
        <begin position="125"/>
        <end position="147"/>
    </location>
</feature>
<evidence type="ECO:0000256" key="10">
    <source>
        <dbReference type="ARBA" id="ARBA00030071"/>
    </source>
</evidence>
<evidence type="ECO:0000256" key="7">
    <source>
        <dbReference type="ARBA" id="ARBA00022989"/>
    </source>
</evidence>
<keyword evidence="16" id="KW-1185">Reference proteome</keyword>
<evidence type="ECO:0000256" key="2">
    <source>
        <dbReference type="ARBA" id="ARBA00008079"/>
    </source>
</evidence>
<proteinExistence type="inferred from homology"/>
<dbReference type="RefSeq" id="WP_238252480.1">
    <property type="nucleotide sequence ID" value="NZ_BPQX01000055.1"/>
</dbReference>
<evidence type="ECO:0000256" key="6">
    <source>
        <dbReference type="ARBA" id="ARBA00022692"/>
    </source>
</evidence>
<comment type="function">
    <text evidence="9">Cytochrome bo(3) ubiquinol terminal oxidase is the component of the aerobic respiratory chain of E.coli that predominates when cells are grown at high aeration. Has proton pump activity across the membrane in addition to electron transfer, pumping 2 protons/electron.</text>
</comment>
<evidence type="ECO:0000256" key="8">
    <source>
        <dbReference type="ARBA" id="ARBA00023136"/>
    </source>
</evidence>
<dbReference type="InterPro" id="IPR005171">
    <property type="entry name" value="Cyt_c_oxidase_su4_prok"/>
</dbReference>
<sequence>MSGRAPSREQAPSRGLVLLKAVGAAALLGATRAVTSGPRAPLEGRGETRSERAAAKRRDLVTYGVGYVLALALTGVAFAVVTWGWAAGARALGIVFALALVQAVVHFSCFLHIDLRRSHRDDLQLLLFSTLIICLMVGGTLVVLFNLRMRML</sequence>
<organism evidence="15 16">
    <name type="scientific">Methylobacterium persicinum</name>
    <dbReference type="NCBI Taxonomy" id="374426"/>
    <lineage>
        <taxon>Bacteria</taxon>
        <taxon>Pseudomonadati</taxon>
        <taxon>Pseudomonadota</taxon>
        <taxon>Alphaproteobacteria</taxon>
        <taxon>Hyphomicrobiales</taxon>
        <taxon>Methylobacteriaceae</taxon>
        <taxon>Methylobacterium</taxon>
    </lineage>
</organism>
<dbReference type="PANTHER" id="PTHR36835">
    <property type="entry name" value="CYTOCHROME BO(3) UBIQUINOL OXIDASE SUBUNIT 4"/>
    <property type="match status" value="1"/>
</dbReference>
<evidence type="ECO:0000256" key="1">
    <source>
        <dbReference type="ARBA" id="ARBA00004651"/>
    </source>
</evidence>
<evidence type="ECO:0000256" key="4">
    <source>
        <dbReference type="ARBA" id="ARBA00014689"/>
    </source>
</evidence>
<evidence type="ECO:0000313" key="16">
    <source>
        <dbReference type="Proteomes" id="UP001236369"/>
    </source>
</evidence>
<evidence type="ECO:0000256" key="12">
    <source>
        <dbReference type="ARBA" id="ARBA00031887"/>
    </source>
</evidence>